<dbReference type="GO" id="GO:0016829">
    <property type="term" value="F:lyase activity"/>
    <property type="evidence" value="ECO:0007669"/>
    <property type="project" value="UniProtKB-KW"/>
</dbReference>
<evidence type="ECO:0000256" key="1">
    <source>
        <dbReference type="ARBA" id="ARBA00004761"/>
    </source>
</evidence>
<organism evidence="6 7">
    <name type="scientific">Amycolatopsis acidiphila</name>
    <dbReference type="NCBI Taxonomy" id="715473"/>
    <lineage>
        <taxon>Bacteria</taxon>
        <taxon>Bacillati</taxon>
        <taxon>Actinomycetota</taxon>
        <taxon>Actinomycetes</taxon>
        <taxon>Pseudonocardiales</taxon>
        <taxon>Pseudonocardiaceae</taxon>
        <taxon>Amycolatopsis</taxon>
    </lineage>
</organism>
<proteinExistence type="inferred from homology"/>
<keyword evidence="5" id="KW-0119">Carbohydrate metabolism</keyword>
<dbReference type="Proteomes" id="UP000318578">
    <property type="component" value="Unassembled WGS sequence"/>
</dbReference>
<name>A0A558ALB8_9PSEU</name>
<dbReference type="OrthoDB" id="9805177at2"/>
<dbReference type="NCBIfam" id="TIGR01182">
    <property type="entry name" value="eda"/>
    <property type="match status" value="1"/>
</dbReference>
<comment type="caution">
    <text evidence="6">The sequence shown here is derived from an EMBL/GenBank/DDBJ whole genome shotgun (WGS) entry which is preliminary data.</text>
</comment>
<sequence>MSNALFPRPEVIAILRAASADRFREVAELLYETGVRVIELTLTTPGAVDALADLRARLPGDVVLGMGTVLTEADVEVSVAAGAGCLFTPTCRPNVIEVAGDRGVPIVAGAATPTEIYDAYAAGASAVKVFPAAQLGGPGFLRAIRAPLPAPPLVPTGGVEISDVGEYFAAGAAAVGLGSPLLGDALQDGGLGALADRVRVALAARDAVPV</sequence>
<dbReference type="PANTHER" id="PTHR30246:SF1">
    <property type="entry name" value="2-DEHYDRO-3-DEOXY-6-PHOSPHOGALACTONATE ALDOLASE-RELATED"/>
    <property type="match status" value="1"/>
</dbReference>
<dbReference type="Gene3D" id="3.20.20.70">
    <property type="entry name" value="Aldolase class I"/>
    <property type="match status" value="1"/>
</dbReference>
<protein>
    <submittedName>
        <fullName evidence="6">Bifunctional 4-hydroxy-2-oxoglutarate aldolase/2-dehydro-3-deoxy-phosphogluconate aldolase</fullName>
    </submittedName>
</protein>
<dbReference type="SUPFAM" id="SSF51569">
    <property type="entry name" value="Aldolase"/>
    <property type="match status" value="1"/>
</dbReference>
<comment type="subunit">
    <text evidence="3">Homotrimer.</text>
</comment>
<dbReference type="Pfam" id="PF01081">
    <property type="entry name" value="Aldolase"/>
    <property type="match status" value="1"/>
</dbReference>
<keyword evidence="4" id="KW-0456">Lyase</keyword>
<dbReference type="RefSeq" id="WP_144633750.1">
    <property type="nucleotide sequence ID" value="NZ_BNAX01000032.1"/>
</dbReference>
<evidence type="ECO:0000256" key="4">
    <source>
        <dbReference type="ARBA" id="ARBA00023239"/>
    </source>
</evidence>
<comment type="pathway">
    <text evidence="1">Carbohydrate acid metabolism.</text>
</comment>
<dbReference type="EMBL" id="VJZA01000004">
    <property type="protein sequence ID" value="TVT25001.1"/>
    <property type="molecule type" value="Genomic_DNA"/>
</dbReference>
<dbReference type="PANTHER" id="PTHR30246">
    <property type="entry name" value="2-KETO-3-DEOXY-6-PHOSPHOGLUCONATE ALDOLASE"/>
    <property type="match status" value="1"/>
</dbReference>
<keyword evidence="7" id="KW-1185">Reference proteome</keyword>
<dbReference type="CDD" id="cd00452">
    <property type="entry name" value="KDPG_aldolase"/>
    <property type="match status" value="1"/>
</dbReference>
<dbReference type="InterPro" id="IPR000887">
    <property type="entry name" value="Aldlse_KDPG_KHG"/>
</dbReference>
<evidence type="ECO:0000256" key="3">
    <source>
        <dbReference type="ARBA" id="ARBA00011233"/>
    </source>
</evidence>
<comment type="similarity">
    <text evidence="2">Belongs to the KHG/KDPG aldolase family.</text>
</comment>
<evidence type="ECO:0000256" key="2">
    <source>
        <dbReference type="ARBA" id="ARBA00006906"/>
    </source>
</evidence>
<gene>
    <name evidence="6" type="ORF">FNH06_04055</name>
</gene>
<accession>A0A558ALB8</accession>
<evidence type="ECO:0000313" key="6">
    <source>
        <dbReference type="EMBL" id="TVT25001.1"/>
    </source>
</evidence>
<evidence type="ECO:0000256" key="5">
    <source>
        <dbReference type="ARBA" id="ARBA00023277"/>
    </source>
</evidence>
<dbReference type="AlphaFoldDB" id="A0A558ALB8"/>
<reference evidence="6 7" key="1">
    <citation type="submission" date="2019-07" db="EMBL/GenBank/DDBJ databases">
        <title>New species of Amycolatopsis and Streptomyces.</title>
        <authorList>
            <person name="Duangmal K."/>
            <person name="Teo W.F.A."/>
            <person name="Lipun K."/>
        </authorList>
    </citation>
    <scope>NUCLEOTIDE SEQUENCE [LARGE SCALE GENOMIC DNA]</scope>
    <source>
        <strain evidence="6 7">JCM 30562</strain>
    </source>
</reference>
<evidence type="ECO:0000313" key="7">
    <source>
        <dbReference type="Proteomes" id="UP000318578"/>
    </source>
</evidence>
<dbReference type="InterPro" id="IPR013785">
    <property type="entry name" value="Aldolase_TIM"/>
</dbReference>